<dbReference type="OrthoDB" id="2591256at2759"/>
<dbReference type="AlphaFoldDB" id="A0A2T2NS63"/>
<organism evidence="2 3">
    <name type="scientific">Corynespora cassiicola Philippines</name>
    <dbReference type="NCBI Taxonomy" id="1448308"/>
    <lineage>
        <taxon>Eukaryota</taxon>
        <taxon>Fungi</taxon>
        <taxon>Dikarya</taxon>
        <taxon>Ascomycota</taxon>
        <taxon>Pezizomycotina</taxon>
        <taxon>Dothideomycetes</taxon>
        <taxon>Pleosporomycetidae</taxon>
        <taxon>Pleosporales</taxon>
        <taxon>Corynesporascaceae</taxon>
        <taxon>Corynespora</taxon>
    </lineage>
</organism>
<evidence type="ECO:0000313" key="2">
    <source>
        <dbReference type="EMBL" id="PSN68282.1"/>
    </source>
</evidence>
<feature type="signal peptide" evidence="1">
    <location>
        <begin position="1"/>
        <end position="29"/>
    </location>
</feature>
<proteinExistence type="predicted"/>
<accession>A0A2T2NS63</accession>
<reference evidence="2 3" key="1">
    <citation type="journal article" date="2018" name="Front. Microbiol.">
        <title>Genome-Wide Analysis of Corynespora cassiicola Leaf Fall Disease Putative Effectors.</title>
        <authorList>
            <person name="Lopez D."/>
            <person name="Ribeiro S."/>
            <person name="Label P."/>
            <person name="Fumanal B."/>
            <person name="Venisse J.S."/>
            <person name="Kohler A."/>
            <person name="de Oliveira R.R."/>
            <person name="Labutti K."/>
            <person name="Lipzen A."/>
            <person name="Lail K."/>
            <person name="Bauer D."/>
            <person name="Ohm R.A."/>
            <person name="Barry K.W."/>
            <person name="Spatafora J."/>
            <person name="Grigoriev I.V."/>
            <person name="Martin F.M."/>
            <person name="Pujade-Renaud V."/>
        </authorList>
    </citation>
    <scope>NUCLEOTIDE SEQUENCE [LARGE SCALE GENOMIC DNA]</scope>
    <source>
        <strain evidence="2 3">Philippines</strain>
    </source>
</reference>
<evidence type="ECO:0000256" key="1">
    <source>
        <dbReference type="SAM" id="SignalP"/>
    </source>
</evidence>
<keyword evidence="1" id="KW-0732">Signal</keyword>
<evidence type="ECO:0000313" key="3">
    <source>
        <dbReference type="Proteomes" id="UP000240883"/>
    </source>
</evidence>
<feature type="chain" id="PRO_5015606919" evidence="1">
    <location>
        <begin position="30"/>
        <end position="738"/>
    </location>
</feature>
<name>A0A2T2NS63_CORCC</name>
<keyword evidence="3" id="KW-1185">Reference proteome</keyword>
<gene>
    <name evidence="2" type="ORF">BS50DRAFT_600164</name>
</gene>
<sequence>MAMIRLGVFASGFVALLFVILCTTYPAYAQDAPSGGSGDCSPEATRLHLPDPPYDNYIYFDCHSSSHVVVTSPISSSNLDVVKPRLLIAWPSGNSGIMTLFEPANGQKGSLEVSLQKSPVTGNTVDGIFETDHPENPNPRVGVTGWIDFNSSAVLTIPIIGSIRAIRDYTEGGRLNPTFQNAIVIQSNPNGGATVWRRWLDDTTTAWITFSPPNGTQLATSTLSDGRVVLDFPPGTYQFDASFNYPQLEQLSPSEVLNPASAGLIGQNPDQTTSLSFLSYKDKLLAGTWRFLTYFGRDSMISMLLMQSILSEGEGGAIEAVISAVLERISKSDGTVCHEEVIGDYASLLNQESGQKSAAPSCDYKMIDTDYFLPIALKSYFVDTQTGSDRKDDFLATQASFLQQNSGSTYSELAQLNAKKIMDAAAPFAANGGQVKENLIHLKDGESVGEWRDSNSGLGGGRIPYDVNTALVPAGLRAIGALSRAGFFPDNSDWGTIADQYAKVWEDNTLRFFEVTISQSEARSLVSSYVQQIDFTGPENTDSINSDLTFYGLALDGSNNEPVVRVMNTDDCFRHFFLNTTDQGQLSGYLNQTAEHILQPFPIGLSMDVGLVVANPAYGGQDWYGSTFKNTDYHGTVVWSWQLSMMAAGLSRQLGRCSGDDAPDFCSDTPLHSKILEAYNRLWDLIDANRAQLGHEVWSWRYDGKFQVEQLGALTSTESNIRQLWSLTFLAVHRETFE</sequence>
<protein>
    <submittedName>
        <fullName evidence="2">Glycogen debranching enzyme</fullName>
    </submittedName>
</protein>
<dbReference type="Proteomes" id="UP000240883">
    <property type="component" value="Unassembled WGS sequence"/>
</dbReference>
<dbReference type="EMBL" id="KZ678134">
    <property type="protein sequence ID" value="PSN68282.1"/>
    <property type="molecule type" value="Genomic_DNA"/>
</dbReference>